<keyword evidence="2" id="KW-0812">Transmembrane</keyword>
<gene>
    <name evidence="3" type="ORF">D0864_09248</name>
</gene>
<protein>
    <submittedName>
        <fullName evidence="3">Uncharacterized protein</fullName>
    </submittedName>
</protein>
<evidence type="ECO:0000313" key="4">
    <source>
        <dbReference type="Proteomes" id="UP000269539"/>
    </source>
</evidence>
<evidence type="ECO:0000256" key="1">
    <source>
        <dbReference type="SAM" id="MobiDB-lite"/>
    </source>
</evidence>
<feature type="region of interest" description="Disordered" evidence="1">
    <location>
        <begin position="1"/>
        <end position="41"/>
    </location>
</feature>
<comment type="caution">
    <text evidence="3">The sequence shown here is derived from an EMBL/GenBank/DDBJ whole genome shotgun (WGS) entry which is preliminary data.</text>
</comment>
<accession>A0A3M7EPU8</accession>
<dbReference type="AlphaFoldDB" id="A0A3M7EPU8"/>
<dbReference type="Proteomes" id="UP000269539">
    <property type="component" value="Unassembled WGS sequence"/>
</dbReference>
<organism evidence="3 4">
    <name type="scientific">Hortaea werneckii</name>
    <name type="common">Black yeast</name>
    <name type="synonym">Cladosporium werneckii</name>
    <dbReference type="NCBI Taxonomy" id="91943"/>
    <lineage>
        <taxon>Eukaryota</taxon>
        <taxon>Fungi</taxon>
        <taxon>Dikarya</taxon>
        <taxon>Ascomycota</taxon>
        <taxon>Pezizomycotina</taxon>
        <taxon>Dothideomycetes</taxon>
        <taxon>Dothideomycetidae</taxon>
        <taxon>Mycosphaerellales</taxon>
        <taxon>Teratosphaeriaceae</taxon>
        <taxon>Hortaea</taxon>
    </lineage>
</organism>
<reference evidence="3 4" key="1">
    <citation type="journal article" date="2018" name="BMC Genomics">
        <title>Genomic evidence for intraspecific hybridization in a clonal and extremely halotolerant yeast.</title>
        <authorList>
            <person name="Gostincar C."/>
            <person name="Stajich J.E."/>
            <person name="Zupancic J."/>
            <person name="Zalar P."/>
            <person name="Gunde-Cimerman N."/>
        </authorList>
    </citation>
    <scope>NUCLEOTIDE SEQUENCE [LARGE SCALE GENOMIC DNA]</scope>
    <source>
        <strain evidence="3 4">EXF-10513</strain>
    </source>
</reference>
<feature type="transmembrane region" description="Helical" evidence="2">
    <location>
        <begin position="125"/>
        <end position="143"/>
    </location>
</feature>
<dbReference type="EMBL" id="QWIO01001133">
    <property type="protein sequence ID" value="RMY78589.1"/>
    <property type="molecule type" value="Genomic_DNA"/>
</dbReference>
<keyword evidence="2" id="KW-0472">Membrane</keyword>
<evidence type="ECO:0000256" key="2">
    <source>
        <dbReference type="SAM" id="Phobius"/>
    </source>
</evidence>
<evidence type="ECO:0000313" key="3">
    <source>
        <dbReference type="EMBL" id="RMY78589.1"/>
    </source>
</evidence>
<feature type="compositionally biased region" description="Polar residues" evidence="1">
    <location>
        <begin position="1"/>
        <end position="14"/>
    </location>
</feature>
<feature type="transmembrane region" description="Helical" evidence="2">
    <location>
        <begin position="155"/>
        <end position="173"/>
    </location>
</feature>
<proteinExistence type="predicted"/>
<keyword evidence="2" id="KW-1133">Transmembrane helix</keyword>
<sequence>MPSTETSPGPSSFEAQPKDEEHLPVYQCSEHADPNTLPASQASPEDVRQFIISVLVSRRQLPIDYARYVAARWHIRSGLELRTYPASMYSELFGSEDGWIIYKEIKPMIDGESQKKAIDHHGPHLSMLALFAYFILSIVFINLKKKDALSDWMGLAGIFVSLLGMSITANLMISAKSSEEKAIGELQEVAERANRRPS</sequence>
<name>A0A3M7EPU8_HORWE</name>